<evidence type="ECO:0000259" key="2">
    <source>
        <dbReference type="Pfam" id="PF01521"/>
    </source>
</evidence>
<dbReference type="NCBIfam" id="TIGR00049">
    <property type="entry name" value="iron-sulfur cluster assembly accessory protein"/>
    <property type="match status" value="1"/>
</dbReference>
<dbReference type="SUPFAM" id="SSF89360">
    <property type="entry name" value="HesB-like domain"/>
    <property type="match status" value="1"/>
</dbReference>
<evidence type="ECO:0000313" key="3">
    <source>
        <dbReference type="EMBL" id="ASJ75793.1"/>
    </source>
</evidence>
<dbReference type="Pfam" id="PF01521">
    <property type="entry name" value="Fe-S_biosyn"/>
    <property type="match status" value="1"/>
</dbReference>
<dbReference type="EMBL" id="CP018632">
    <property type="protein sequence ID" value="ASJ75793.1"/>
    <property type="molecule type" value="Genomic_DNA"/>
</dbReference>
<comment type="similarity">
    <text evidence="1">Belongs to the HesB/IscA family.</text>
</comment>
<dbReference type="PANTHER" id="PTHR10072">
    <property type="entry name" value="IRON-SULFUR CLUSTER ASSEMBLY PROTEIN"/>
    <property type="match status" value="1"/>
</dbReference>
<feature type="domain" description="Core" evidence="2">
    <location>
        <begin position="13"/>
        <end position="113"/>
    </location>
</feature>
<dbReference type="InterPro" id="IPR000361">
    <property type="entry name" value="ATAP_core_dom"/>
</dbReference>
<dbReference type="OrthoDB" id="9801228at2"/>
<dbReference type="InterPro" id="IPR016092">
    <property type="entry name" value="ATAP"/>
</dbReference>
<dbReference type="AlphaFoldDB" id="A0A2Z2NX28"/>
<reference evidence="3 4" key="1">
    <citation type="submission" date="2016-12" db="EMBL/GenBank/DDBJ databases">
        <authorList>
            <person name="Song W.-J."/>
            <person name="Kurnit D.M."/>
        </authorList>
    </citation>
    <scope>NUCLEOTIDE SEQUENCE [LARGE SCALE GENOMIC DNA]</scope>
    <source>
        <strain evidence="3 4">IMCC3135</strain>
    </source>
</reference>
<evidence type="ECO:0000256" key="1">
    <source>
        <dbReference type="ARBA" id="ARBA00006718"/>
    </source>
</evidence>
<dbReference type="RefSeq" id="WP_088920651.1">
    <property type="nucleotide sequence ID" value="NZ_CP018632.1"/>
</dbReference>
<protein>
    <submittedName>
        <fullName evidence="3">Iron-binding protein IscA</fullName>
    </submittedName>
</protein>
<dbReference type="KEGG" id="gai:IMCC3135_28705"/>
<dbReference type="GO" id="GO:0005829">
    <property type="term" value="C:cytosol"/>
    <property type="evidence" value="ECO:0007669"/>
    <property type="project" value="TreeGrafter"/>
</dbReference>
<evidence type="ECO:0000313" key="4">
    <source>
        <dbReference type="Proteomes" id="UP000250079"/>
    </source>
</evidence>
<sequence length="118" mass="12707">MTVEKFVPNTALITLTPRAIAHFEKQLADKPGSLVRLSTKVSGCTGFAYVIEITDSAVEKDEVLKFSDALSIAVAEQAHDLIRNTEIDYVMEGVNGLIKYNNPNVVNACGCGESFSVG</sequence>
<keyword evidence="4" id="KW-1185">Reference proteome</keyword>
<proteinExistence type="inferred from homology"/>
<dbReference type="GO" id="GO:0051537">
    <property type="term" value="F:2 iron, 2 sulfur cluster binding"/>
    <property type="evidence" value="ECO:0007669"/>
    <property type="project" value="TreeGrafter"/>
</dbReference>
<gene>
    <name evidence="3" type="primary">iscA</name>
    <name evidence="3" type="ORF">IMCC3135_28705</name>
</gene>
<name>A0A2Z2NX28_9GAMM</name>
<dbReference type="Proteomes" id="UP000250079">
    <property type="component" value="Chromosome"/>
</dbReference>
<dbReference type="PANTHER" id="PTHR10072:SF41">
    <property type="entry name" value="IRON-SULFUR CLUSTER ASSEMBLY 1 HOMOLOG, MITOCHONDRIAL"/>
    <property type="match status" value="1"/>
</dbReference>
<accession>A0A2Z2NX28</accession>
<dbReference type="InterPro" id="IPR035903">
    <property type="entry name" value="HesB-like_dom_sf"/>
</dbReference>
<dbReference type="Gene3D" id="2.60.300.12">
    <property type="entry name" value="HesB-like domain"/>
    <property type="match status" value="1"/>
</dbReference>
<dbReference type="InterPro" id="IPR050322">
    <property type="entry name" value="Fe-S_cluster_asmbl/transfer"/>
</dbReference>
<organism evidence="3 4">
    <name type="scientific">Granulosicoccus antarcticus IMCC3135</name>
    <dbReference type="NCBI Taxonomy" id="1192854"/>
    <lineage>
        <taxon>Bacteria</taxon>
        <taxon>Pseudomonadati</taxon>
        <taxon>Pseudomonadota</taxon>
        <taxon>Gammaproteobacteria</taxon>
        <taxon>Chromatiales</taxon>
        <taxon>Granulosicoccaceae</taxon>
        <taxon>Granulosicoccus</taxon>
    </lineage>
</organism>
<dbReference type="GO" id="GO:0016226">
    <property type="term" value="P:iron-sulfur cluster assembly"/>
    <property type="evidence" value="ECO:0007669"/>
    <property type="project" value="InterPro"/>
</dbReference>